<accession>A0ABQ5U8Q2</accession>
<evidence type="ECO:0000256" key="1">
    <source>
        <dbReference type="SAM" id="MobiDB-lite"/>
    </source>
</evidence>
<reference evidence="2" key="2">
    <citation type="submission" date="2023-01" db="EMBL/GenBank/DDBJ databases">
        <title>Draft genome sequence of Devosia yakushimensis strain NBRC 103855.</title>
        <authorList>
            <person name="Sun Q."/>
            <person name="Mori K."/>
        </authorList>
    </citation>
    <scope>NUCLEOTIDE SEQUENCE</scope>
    <source>
        <strain evidence="2">NBRC 103855</strain>
    </source>
</reference>
<feature type="compositionally biased region" description="Basic and acidic residues" evidence="1">
    <location>
        <begin position="28"/>
        <end position="40"/>
    </location>
</feature>
<keyword evidence="3" id="KW-1185">Reference proteome</keyword>
<proteinExistence type="predicted"/>
<protein>
    <submittedName>
        <fullName evidence="2">Uncharacterized protein</fullName>
    </submittedName>
</protein>
<organism evidence="2 3">
    <name type="scientific">Devosia yakushimensis</name>
    <dbReference type="NCBI Taxonomy" id="470028"/>
    <lineage>
        <taxon>Bacteria</taxon>
        <taxon>Pseudomonadati</taxon>
        <taxon>Pseudomonadota</taxon>
        <taxon>Alphaproteobacteria</taxon>
        <taxon>Hyphomicrobiales</taxon>
        <taxon>Devosiaceae</taxon>
        <taxon>Devosia</taxon>
    </lineage>
</organism>
<dbReference type="Proteomes" id="UP001161406">
    <property type="component" value="Unassembled WGS sequence"/>
</dbReference>
<dbReference type="EMBL" id="BSNG01000001">
    <property type="protein sequence ID" value="GLQ08512.1"/>
    <property type="molecule type" value="Genomic_DNA"/>
</dbReference>
<reference evidence="2" key="1">
    <citation type="journal article" date="2014" name="Int. J. Syst. Evol. Microbiol.">
        <title>Complete genome of a new Firmicutes species belonging to the dominant human colonic microbiota ('Ruminococcus bicirculans') reveals two chromosomes and a selective capacity to utilize plant glucans.</title>
        <authorList>
            <consortium name="NISC Comparative Sequencing Program"/>
            <person name="Wegmann U."/>
            <person name="Louis P."/>
            <person name="Goesmann A."/>
            <person name="Henrissat B."/>
            <person name="Duncan S.H."/>
            <person name="Flint H.J."/>
        </authorList>
    </citation>
    <scope>NUCLEOTIDE SEQUENCE</scope>
    <source>
        <strain evidence="2">NBRC 103855</strain>
    </source>
</reference>
<dbReference type="RefSeq" id="WP_284387491.1">
    <property type="nucleotide sequence ID" value="NZ_BSNG01000001.1"/>
</dbReference>
<feature type="compositionally biased region" description="Low complexity" evidence="1">
    <location>
        <begin position="42"/>
        <end position="58"/>
    </location>
</feature>
<evidence type="ECO:0000313" key="2">
    <source>
        <dbReference type="EMBL" id="GLQ08512.1"/>
    </source>
</evidence>
<gene>
    <name evidence="2" type="ORF">GCM10007913_04440</name>
</gene>
<sequence length="58" mass="6282">MPKNMFQRPVRVTPAHNVPRHGAAVPGKKQEVPKALKPKPEAPATLPPLAALLAKTRQ</sequence>
<feature type="region of interest" description="Disordered" evidence="1">
    <location>
        <begin position="1"/>
        <end position="58"/>
    </location>
</feature>
<evidence type="ECO:0000313" key="3">
    <source>
        <dbReference type="Proteomes" id="UP001161406"/>
    </source>
</evidence>
<comment type="caution">
    <text evidence="2">The sequence shown here is derived from an EMBL/GenBank/DDBJ whole genome shotgun (WGS) entry which is preliminary data.</text>
</comment>
<name>A0ABQ5U8Q2_9HYPH</name>